<dbReference type="InterPro" id="IPR025901">
    <property type="entry name" value="Kinesin-assoc_MT-bd_dom"/>
</dbReference>
<evidence type="ECO:0000256" key="2">
    <source>
        <dbReference type="ARBA" id="ARBA00022490"/>
    </source>
</evidence>
<evidence type="ECO:0000256" key="12">
    <source>
        <dbReference type="ARBA" id="ARBA00023306"/>
    </source>
</evidence>
<evidence type="ECO:0000256" key="13">
    <source>
        <dbReference type="ARBA" id="ARBA00034704"/>
    </source>
</evidence>
<proteinExistence type="inferred from homology"/>
<dbReference type="GO" id="GO:0090307">
    <property type="term" value="P:mitotic spindle assembly"/>
    <property type="evidence" value="ECO:0007669"/>
    <property type="project" value="TreeGrafter"/>
</dbReference>
<evidence type="ECO:0000256" key="8">
    <source>
        <dbReference type="ARBA" id="ARBA00022840"/>
    </source>
</evidence>
<gene>
    <name evidence="18" type="ORF">E2986_05197</name>
</gene>
<dbReference type="Proteomes" id="UP000655588">
    <property type="component" value="Unassembled WGS sequence"/>
</dbReference>
<dbReference type="InterPro" id="IPR027417">
    <property type="entry name" value="P-loop_NTPase"/>
</dbReference>
<evidence type="ECO:0000256" key="16">
    <source>
        <dbReference type="SAM" id="Coils"/>
    </source>
</evidence>
<keyword evidence="5 15" id="KW-0493">Microtubule</keyword>
<evidence type="ECO:0000256" key="14">
    <source>
        <dbReference type="PROSITE-ProRule" id="PRU00283"/>
    </source>
</evidence>
<name>A0A833RI33_9HYME</name>
<evidence type="ECO:0000313" key="19">
    <source>
        <dbReference type="Proteomes" id="UP000655588"/>
    </source>
</evidence>
<dbReference type="InterPro" id="IPR047149">
    <property type="entry name" value="KIF11-like"/>
</dbReference>
<evidence type="ECO:0000256" key="7">
    <source>
        <dbReference type="ARBA" id="ARBA00022776"/>
    </source>
</evidence>
<dbReference type="GO" id="GO:0005524">
    <property type="term" value="F:ATP binding"/>
    <property type="evidence" value="ECO:0007669"/>
    <property type="project" value="UniProtKB-UniRule"/>
</dbReference>
<dbReference type="AlphaFoldDB" id="A0A833RI33"/>
<keyword evidence="12" id="KW-0131">Cell cycle</keyword>
<evidence type="ECO:0000256" key="11">
    <source>
        <dbReference type="ARBA" id="ARBA00023212"/>
    </source>
</evidence>
<evidence type="ECO:0000256" key="4">
    <source>
        <dbReference type="ARBA" id="ARBA00022618"/>
    </source>
</evidence>
<evidence type="ECO:0000256" key="5">
    <source>
        <dbReference type="ARBA" id="ARBA00022701"/>
    </source>
</evidence>
<evidence type="ECO:0000256" key="15">
    <source>
        <dbReference type="RuleBase" id="RU000394"/>
    </source>
</evidence>
<dbReference type="InterPro" id="IPR019821">
    <property type="entry name" value="Kinesin_motor_CS"/>
</dbReference>
<dbReference type="CDD" id="cd01364">
    <property type="entry name" value="KISc_BimC_Eg5"/>
    <property type="match status" value="1"/>
</dbReference>
<protein>
    <recommendedName>
        <fullName evidence="15">Kinesin-like protein</fullName>
    </recommendedName>
</protein>
<evidence type="ECO:0000256" key="1">
    <source>
        <dbReference type="ARBA" id="ARBA00004647"/>
    </source>
</evidence>
<dbReference type="SUPFAM" id="SSF52540">
    <property type="entry name" value="P-loop containing nucleoside triphosphate hydrolases"/>
    <property type="match status" value="1"/>
</dbReference>
<dbReference type="PROSITE" id="PS00411">
    <property type="entry name" value="KINESIN_MOTOR_1"/>
    <property type="match status" value="1"/>
</dbReference>
<dbReference type="GO" id="GO:0008574">
    <property type="term" value="F:plus-end-directed microtubule motor activity"/>
    <property type="evidence" value="ECO:0007669"/>
    <property type="project" value="TreeGrafter"/>
</dbReference>
<evidence type="ECO:0000256" key="3">
    <source>
        <dbReference type="ARBA" id="ARBA00022553"/>
    </source>
</evidence>
<dbReference type="InterPro" id="IPR047241">
    <property type="entry name" value="KIF11-like_kin_motor_dom"/>
</dbReference>
<dbReference type="GO" id="GO:0005634">
    <property type="term" value="C:nucleus"/>
    <property type="evidence" value="ECO:0007669"/>
    <property type="project" value="TreeGrafter"/>
</dbReference>
<keyword evidence="3" id="KW-0597">Phosphoprotein</keyword>
<feature type="coiled-coil region" evidence="16">
    <location>
        <begin position="545"/>
        <end position="612"/>
    </location>
</feature>
<dbReference type="EMBL" id="WNWW01000177">
    <property type="protein sequence ID" value="KAF3429169.1"/>
    <property type="molecule type" value="Genomic_DNA"/>
</dbReference>
<keyword evidence="8 14" id="KW-0067">ATP-binding</keyword>
<evidence type="ECO:0000256" key="9">
    <source>
        <dbReference type="ARBA" id="ARBA00023054"/>
    </source>
</evidence>
<dbReference type="PANTHER" id="PTHR47970:SF12">
    <property type="entry name" value="KINESIN FAMILY MEMBER 11"/>
    <property type="match status" value="1"/>
</dbReference>
<dbReference type="PRINTS" id="PR00380">
    <property type="entry name" value="KINESINHEAVY"/>
</dbReference>
<evidence type="ECO:0000256" key="6">
    <source>
        <dbReference type="ARBA" id="ARBA00022741"/>
    </source>
</evidence>
<keyword evidence="11" id="KW-0206">Cytoskeleton</keyword>
<dbReference type="GO" id="GO:0005876">
    <property type="term" value="C:spindle microtubule"/>
    <property type="evidence" value="ECO:0007669"/>
    <property type="project" value="TreeGrafter"/>
</dbReference>
<dbReference type="GO" id="GO:0051301">
    <property type="term" value="P:cell division"/>
    <property type="evidence" value="ECO:0007669"/>
    <property type="project" value="UniProtKB-KW"/>
</dbReference>
<dbReference type="SMART" id="SM00129">
    <property type="entry name" value="KISc"/>
    <property type="match status" value="1"/>
</dbReference>
<evidence type="ECO:0000256" key="10">
    <source>
        <dbReference type="ARBA" id="ARBA00023175"/>
    </source>
</evidence>
<dbReference type="Gene3D" id="3.40.850.10">
    <property type="entry name" value="Kinesin motor domain"/>
    <property type="match status" value="1"/>
</dbReference>
<dbReference type="GO" id="GO:0072686">
    <property type="term" value="C:mitotic spindle"/>
    <property type="evidence" value="ECO:0007669"/>
    <property type="project" value="TreeGrafter"/>
</dbReference>
<evidence type="ECO:0000259" key="17">
    <source>
        <dbReference type="PROSITE" id="PS50067"/>
    </source>
</evidence>
<comment type="caution">
    <text evidence="18">The sequence shown here is derived from an EMBL/GenBank/DDBJ whole genome shotgun (WGS) entry which is preliminary data.</text>
</comment>
<keyword evidence="10 14" id="KW-0505">Motor protein</keyword>
<comment type="similarity">
    <text evidence="13">Belongs to the TRAFAC class myosin-kinesin ATPase superfamily. Kinesin family. KIN-5/BimC subfamily.</text>
</comment>
<reference evidence="18" key="1">
    <citation type="submission" date="2019-11" db="EMBL/GenBank/DDBJ databases">
        <title>The nuclear and mitochondrial genomes of Frieseomelitta varia - a highly eusocial stingless bee (Meliponini) with a permanently sterile worker caste.</title>
        <authorList>
            <person name="Freitas F.C.P."/>
            <person name="Lourenco A.P."/>
            <person name="Nunes F.M.F."/>
            <person name="Paschoal A.R."/>
            <person name="Abreu F.C.P."/>
            <person name="Barbin F.O."/>
            <person name="Bataglia L."/>
            <person name="Cardoso-Junior C.A.M."/>
            <person name="Cervoni M.S."/>
            <person name="Silva S.R."/>
            <person name="Dalarmi F."/>
            <person name="Del Lama M.A."/>
            <person name="Depintor T.S."/>
            <person name="Ferreira K.M."/>
            <person name="Goria P.S."/>
            <person name="Jaskot M.C."/>
            <person name="Lago D.C."/>
            <person name="Luna-Lucena D."/>
            <person name="Moda L.M."/>
            <person name="Nascimento L."/>
            <person name="Pedrino M."/>
            <person name="Rabico F.O."/>
            <person name="Sanches F.C."/>
            <person name="Santos D.E."/>
            <person name="Santos C.G."/>
            <person name="Vieira J."/>
            <person name="Lopes T.F."/>
            <person name="Barchuk A.R."/>
            <person name="Hartfelder K."/>
            <person name="Simoes Z.L.P."/>
            <person name="Bitondi M.M.G."/>
            <person name="Pinheiro D.G."/>
        </authorList>
    </citation>
    <scope>NUCLEOTIDE SEQUENCE</scope>
    <source>
        <strain evidence="18">USP_RPSP 00005682</strain>
        <tissue evidence="18">Whole individual</tissue>
    </source>
</reference>
<dbReference type="InterPro" id="IPR001752">
    <property type="entry name" value="Kinesin_motor_dom"/>
</dbReference>
<feature type="coiled-coil region" evidence="16">
    <location>
        <begin position="360"/>
        <end position="387"/>
    </location>
</feature>
<dbReference type="GO" id="GO:0008017">
    <property type="term" value="F:microtubule binding"/>
    <property type="evidence" value="ECO:0007669"/>
    <property type="project" value="InterPro"/>
</dbReference>
<dbReference type="GO" id="GO:0000922">
    <property type="term" value="C:spindle pole"/>
    <property type="evidence" value="ECO:0007669"/>
    <property type="project" value="UniProtKB-SubCell"/>
</dbReference>
<dbReference type="Pfam" id="PF13931">
    <property type="entry name" value="Microtub_bind"/>
    <property type="match status" value="1"/>
</dbReference>
<dbReference type="PANTHER" id="PTHR47970">
    <property type="entry name" value="KINESIN-LIKE PROTEIN KIF11"/>
    <property type="match status" value="1"/>
</dbReference>
<accession>A0A833RI33</accession>
<dbReference type="InterPro" id="IPR036961">
    <property type="entry name" value="Kinesin_motor_dom_sf"/>
</dbReference>
<dbReference type="GO" id="GO:0051231">
    <property type="term" value="P:spindle elongation"/>
    <property type="evidence" value="ECO:0007669"/>
    <property type="project" value="TreeGrafter"/>
</dbReference>
<comment type="subcellular location">
    <subcellularLocation>
        <location evidence="1">Cytoplasm</location>
        <location evidence="1">Cytoskeleton</location>
        <location evidence="1">Spindle pole</location>
    </subcellularLocation>
</comment>
<dbReference type="PROSITE" id="PS50067">
    <property type="entry name" value="KINESIN_MOTOR_2"/>
    <property type="match status" value="1"/>
</dbReference>
<keyword evidence="2" id="KW-0963">Cytoplasm</keyword>
<keyword evidence="9 16" id="KW-0175">Coiled coil</keyword>
<dbReference type="GO" id="GO:0007018">
    <property type="term" value="P:microtubule-based movement"/>
    <property type="evidence" value="ECO:0007669"/>
    <property type="project" value="InterPro"/>
</dbReference>
<feature type="domain" description="Kinesin motor" evidence="17">
    <location>
        <begin position="14"/>
        <end position="351"/>
    </location>
</feature>
<sequence length="1000" mass="115067">MNDTRNMKKEKKQHIQVFVRVRPTNNTEKIGKSITVVDIPSNKEVVVRERPHDKFTKKFTFDKVFGPNSKQIQVYNAVVSPLLEEVLAGYNCTVFAYGQTGTGKTFTMEGIDNDPSLHWQTDTTAGIIPRAISHLFDELRVLGVQEYSVRISFLELYNEEIFDLLSPSDDAAKIRIYEDPIKKGAVIVHGLEEISIHTKTEVFNILQKGSDKRQTAATLMNAHSSRSHTIFSITIHIRENTIDGEELLKTGKLNLVDLAGSENVGRSGAVDKRAREAGNINQSLLTLGRVITALAEKTPHVPYRESKLTRLLQESLGGRTRTSIIATVSPASINLEETLSTLDYAHRAKNITNRPEINQKFSKKALLQEYIEEIERLKKDLVACRERNGIYLTPDSYNEMQSLIEFQGKEIEEKLNHIKALEECMNSKEVMIDSNFITSIQIFNELKSKHFEQANELLSMKNQLQNTVNVLMSTSTRLVTSEQEKEEQKHLVEKHAHTENILLSQVQSVLDVADTATSDVNKLHEKIFRKLQIGQRNKSLAQQFKNNIKEQIRRIEDDVASHTENLIQFCTSMKNHIDAQNISFNEDIEKSIQVMSQDLLNLKQNIHELKKNTNDSYLSYQQWLESENKDVTTMTNVKISMLNNISSHIVQKFDKLIENKLAESLQALNSDISQNIDNLIESTEESIISISKCLIEKRDCLNNNMLEIKEYVKNIRRDQNDIIEKRTNFLKMMDDLQHCFNEVQKEEEENHFTVCTLLNTIDETCEVINNQASDTYKINIEKQYDLQKIFRNDLDTIKKEVIEVTDQSRLLHESAVAQAKISINDFQADLNKNCDTLMNFKNCVERNITEMQQKMEKDKSLILSAINDVYVKVYTTSNKHINCLNDYKIAFMNIFPQISQKLENENINTANMNSKIVLEIQEIIDQIDKFFAQDLYRDSPTGSTPAKKDFRYSKKLVKTSPHERLLKRYRETLKDIEDTENEPMLLLTHNTPRKETVDTS</sequence>
<feature type="binding site" evidence="14">
    <location>
        <begin position="98"/>
        <end position="105"/>
    </location>
    <ligand>
        <name>ATP</name>
        <dbReference type="ChEBI" id="CHEBI:30616"/>
    </ligand>
</feature>
<keyword evidence="4" id="KW-0132">Cell division</keyword>
<keyword evidence="19" id="KW-1185">Reference proteome</keyword>
<organism evidence="18 19">
    <name type="scientific">Frieseomelitta varia</name>
    <dbReference type="NCBI Taxonomy" id="561572"/>
    <lineage>
        <taxon>Eukaryota</taxon>
        <taxon>Metazoa</taxon>
        <taxon>Ecdysozoa</taxon>
        <taxon>Arthropoda</taxon>
        <taxon>Hexapoda</taxon>
        <taxon>Insecta</taxon>
        <taxon>Pterygota</taxon>
        <taxon>Neoptera</taxon>
        <taxon>Endopterygota</taxon>
        <taxon>Hymenoptera</taxon>
        <taxon>Apocrita</taxon>
        <taxon>Aculeata</taxon>
        <taxon>Apoidea</taxon>
        <taxon>Anthophila</taxon>
        <taxon>Apidae</taxon>
        <taxon>Frieseomelitta</taxon>
    </lineage>
</organism>
<keyword evidence="7" id="KW-0498">Mitosis</keyword>
<dbReference type="Pfam" id="PF00225">
    <property type="entry name" value="Kinesin"/>
    <property type="match status" value="1"/>
</dbReference>
<evidence type="ECO:0000313" key="18">
    <source>
        <dbReference type="EMBL" id="KAF3429169.1"/>
    </source>
</evidence>
<keyword evidence="6 14" id="KW-0547">Nucleotide-binding</keyword>
<dbReference type="FunFam" id="3.40.850.10:FF:000035">
    <property type="entry name" value="Kinesin-like protein KIF11"/>
    <property type="match status" value="1"/>
</dbReference>